<dbReference type="OrthoDB" id="2086224at2"/>
<comment type="caution">
    <text evidence="2">The sequence shown here is derived from an EMBL/GenBank/DDBJ whole genome shotgun (WGS) entry which is preliminary data.</text>
</comment>
<reference evidence="2 3" key="1">
    <citation type="submission" date="2019-03" db="EMBL/GenBank/DDBJ databases">
        <title>Genomic Encyclopedia of Archaeal and Bacterial Type Strains, Phase II (KMG-II): from individual species to whole genera.</title>
        <authorList>
            <person name="Goeker M."/>
        </authorList>
    </citation>
    <scope>NUCLEOTIDE SEQUENCE [LARGE SCALE GENOMIC DNA]</scope>
    <source>
        <strain evidence="2 3">DSM 27697</strain>
    </source>
</reference>
<keyword evidence="3" id="KW-1185">Reference proteome</keyword>
<evidence type="ECO:0000259" key="1">
    <source>
        <dbReference type="Pfam" id="PF00561"/>
    </source>
</evidence>
<dbReference type="PANTHER" id="PTHR43798:SF29">
    <property type="entry name" value="AB HYDROLASE-1 DOMAIN-CONTAINING PROTEIN"/>
    <property type="match status" value="1"/>
</dbReference>
<gene>
    <name evidence="2" type="ORF">CLV83_2695</name>
</gene>
<dbReference type="SUPFAM" id="SSF53474">
    <property type="entry name" value="alpha/beta-Hydrolases"/>
    <property type="match status" value="1"/>
</dbReference>
<protein>
    <submittedName>
        <fullName evidence="2">Pimeloyl-ACP methyl ester carboxylesterase</fullName>
    </submittedName>
</protein>
<feature type="domain" description="AB hydrolase-1" evidence="1">
    <location>
        <begin position="31"/>
        <end position="223"/>
    </location>
</feature>
<proteinExistence type="predicted"/>
<evidence type="ECO:0000313" key="3">
    <source>
        <dbReference type="Proteomes" id="UP000294546"/>
    </source>
</evidence>
<dbReference type="EMBL" id="SMFU01000009">
    <property type="protein sequence ID" value="TCK05762.1"/>
    <property type="molecule type" value="Genomic_DNA"/>
</dbReference>
<dbReference type="InterPro" id="IPR029058">
    <property type="entry name" value="AB_hydrolase_fold"/>
</dbReference>
<dbReference type="PRINTS" id="PR00111">
    <property type="entry name" value="ABHYDROLASE"/>
</dbReference>
<sequence length="238" mass="26047">MLPQMMLLPGLMCDDAVWTEQVKALAPMIDCQIADYGMADSIEAMADLVLASAPEKFVLAGHSMGGRVALEVCRKAPERVSHLILMDTGYKPRAAGEAGEKEQAGRFALLNKAREAGMRVMGQQWVQGMVHPERLDDQALVEEILAMIERKTPEIFAAQINALLNRPDATPVLESLSCPTLLLCGRQDSWSPLERHEEMAELVANAQLGAIEDAGHMSTMERPDAVSAAIKQWLEAEL</sequence>
<organism evidence="2 3">
    <name type="scientific">Marinobacterium mangrovicola</name>
    <dbReference type="NCBI Taxonomy" id="1476959"/>
    <lineage>
        <taxon>Bacteria</taxon>
        <taxon>Pseudomonadati</taxon>
        <taxon>Pseudomonadota</taxon>
        <taxon>Gammaproteobacteria</taxon>
        <taxon>Oceanospirillales</taxon>
        <taxon>Oceanospirillaceae</taxon>
        <taxon>Marinobacterium</taxon>
    </lineage>
</organism>
<dbReference type="RefSeq" id="WP_132293166.1">
    <property type="nucleotide sequence ID" value="NZ_SMFU01000009.1"/>
</dbReference>
<dbReference type="Proteomes" id="UP000294546">
    <property type="component" value="Unassembled WGS sequence"/>
</dbReference>
<dbReference type="PANTHER" id="PTHR43798">
    <property type="entry name" value="MONOACYLGLYCEROL LIPASE"/>
    <property type="match status" value="1"/>
</dbReference>
<dbReference type="AlphaFoldDB" id="A0A4R1GMY1"/>
<dbReference type="Gene3D" id="3.40.50.1820">
    <property type="entry name" value="alpha/beta hydrolase"/>
    <property type="match status" value="1"/>
</dbReference>
<dbReference type="InterPro" id="IPR000073">
    <property type="entry name" value="AB_hydrolase_1"/>
</dbReference>
<dbReference type="Pfam" id="PF00561">
    <property type="entry name" value="Abhydrolase_1"/>
    <property type="match status" value="1"/>
</dbReference>
<dbReference type="InterPro" id="IPR050266">
    <property type="entry name" value="AB_hydrolase_sf"/>
</dbReference>
<name>A0A4R1GMY1_9GAMM</name>
<evidence type="ECO:0000313" key="2">
    <source>
        <dbReference type="EMBL" id="TCK05762.1"/>
    </source>
</evidence>
<accession>A0A4R1GMY1</accession>